<dbReference type="InterPro" id="IPR011009">
    <property type="entry name" value="Kinase-like_dom_sf"/>
</dbReference>
<dbReference type="SMART" id="SM00220">
    <property type="entry name" value="S_TKc"/>
    <property type="match status" value="1"/>
</dbReference>
<evidence type="ECO:0000256" key="1">
    <source>
        <dbReference type="SAM" id="MobiDB-lite"/>
    </source>
</evidence>
<feature type="domain" description="Protein kinase" evidence="2">
    <location>
        <begin position="140"/>
        <end position="342"/>
    </location>
</feature>
<dbReference type="EMBL" id="CALNXK010000213">
    <property type="protein sequence ID" value="CAH3176497.1"/>
    <property type="molecule type" value="Genomic_DNA"/>
</dbReference>
<evidence type="ECO:0000259" key="2">
    <source>
        <dbReference type="PROSITE" id="PS50011"/>
    </source>
</evidence>
<dbReference type="InterPro" id="IPR000719">
    <property type="entry name" value="Prot_kinase_dom"/>
</dbReference>
<feature type="compositionally biased region" description="Basic and acidic residues" evidence="1">
    <location>
        <begin position="38"/>
        <end position="56"/>
    </location>
</feature>
<gene>
    <name evidence="3" type="ORF">PLOB_00018201</name>
</gene>
<protein>
    <recommendedName>
        <fullName evidence="2">Protein kinase domain-containing protein</fullName>
    </recommendedName>
</protein>
<dbReference type="Gene3D" id="1.10.510.10">
    <property type="entry name" value="Transferase(Phosphotransferase) domain 1"/>
    <property type="match status" value="1"/>
</dbReference>
<dbReference type="InterPro" id="IPR008271">
    <property type="entry name" value="Ser/Thr_kinase_AS"/>
</dbReference>
<evidence type="ECO:0000313" key="4">
    <source>
        <dbReference type="Proteomes" id="UP001159405"/>
    </source>
</evidence>
<organism evidence="3 4">
    <name type="scientific">Porites lobata</name>
    <dbReference type="NCBI Taxonomy" id="104759"/>
    <lineage>
        <taxon>Eukaryota</taxon>
        <taxon>Metazoa</taxon>
        <taxon>Cnidaria</taxon>
        <taxon>Anthozoa</taxon>
        <taxon>Hexacorallia</taxon>
        <taxon>Scleractinia</taxon>
        <taxon>Fungiina</taxon>
        <taxon>Poritidae</taxon>
        <taxon>Porites</taxon>
    </lineage>
</organism>
<dbReference type="PANTHER" id="PTHR48007">
    <property type="entry name" value="LEUCINE-RICH REPEAT RECEPTOR-LIKE PROTEIN KINASE PXC1"/>
    <property type="match status" value="1"/>
</dbReference>
<comment type="caution">
    <text evidence="3">The sequence shown here is derived from an EMBL/GenBank/DDBJ whole genome shotgun (WGS) entry which is preliminary data.</text>
</comment>
<dbReference type="Proteomes" id="UP001159405">
    <property type="component" value="Unassembled WGS sequence"/>
</dbReference>
<proteinExistence type="predicted"/>
<keyword evidence="4" id="KW-1185">Reference proteome</keyword>
<dbReference type="Pfam" id="PF00069">
    <property type="entry name" value="Pkinase"/>
    <property type="match status" value="1"/>
</dbReference>
<evidence type="ECO:0000313" key="3">
    <source>
        <dbReference type="EMBL" id="CAH3176497.1"/>
    </source>
</evidence>
<dbReference type="SUPFAM" id="SSF56112">
    <property type="entry name" value="Protein kinase-like (PK-like)"/>
    <property type="match status" value="1"/>
</dbReference>
<dbReference type="PANTHER" id="PTHR48007:SF4">
    <property type="entry name" value="LEUCINE-RICH REPEAT RECEPTOR-LIKE PROTEIN KINASE PXC1"/>
    <property type="match status" value="1"/>
</dbReference>
<feature type="region of interest" description="Disordered" evidence="1">
    <location>
        <begin position="1"/>
        <end position="130"/>
    </location>
</feature>
<reference evidence="3 4" key="1">
    <citation type="submission" date="2022-05" db="EMBL/GenBank/DDBJ databases">
        <authorList>
            <consortium name="Genoscope - CEA"/>
            <person name="William W."/>
        </authorList>
    </citation>
    <scope>NUCLEOTIDE SEQUENCE [LARGE SCALE GENOMIC DNA]</scope>
</reference>
<accession>A0ABN8RGQ9</accession>
<sequence>MDSNKKRKQREKEFSEQRQNYYKNLRKEQKKKKKKRMKNEMKNKLRAEVEVVELKSRTTRGAANVLPPTTKEGPKRKRRLEDSEKHLPRGKRIVSASLQQEREKKQKKRKRQVFVPAVGPKASIDSPNLKELARENVTRKSGARSIGSGTFGNCYLGKYRGISVVIREYKDLSNSRNSSHHDSLSRLQMEAKHEAQVPVSIVLKFHGDGEESLTVFKAAKNEKVSEQREWNRILYDTANALELIHGCGFAHNDLKANNVVLEKRQDKCLHPVIIDFGKSVAFSKAKNPVPKPSYLKDQYKTSFIAPELIDGTGKPSINSDVYSLAFMIKSVYGILKFKALRL</sequence>
<dbReference type="PROSITE" id="PS00108">
    <property type="entry name" value="PROTEIN_KINASE_ST"/>
    <property type="match status" value="1"/>
</dbReference>
<dbReference type="PROSITE" id="PS50011">
    <property type="entry name" value="PROTEIN_KINASE_DOM"/>
    <property type="match status" value="1"/>
</dbReference>
<dbReference type="InterPro" id="IPR046959">
    <property type="entry name" value="PRK1-6/SRF4-like"/>
</dbReference>
<name>A0ABN8RGQ9_9CNID</name>
<feature type="compositionally biased region" description="Basic residues" evidence="1">
    <location>
        <begin position="28"/>
        <end position="37"/>
    </location>
</feature>